<dbReference type="Pfam" id="PF00534">
    <property type="entry name" value="Glycos_transf_1"/>
    <property type="match status" value="1"/>
</dbReference>
<feature type="domain" description="Glycosyl transferase family 1" evidence="3">
    <location>
        <begin position="170"/>
        <end position="291"/>
    </location>
</feature>
<dbReference type="CDD" id="cd03802">
    <property type="entry name" value="GT4_AviGT4-like"/>
    <property type="match status" value="1"/>
</dbReference>
<dbReference type="EMBL" id="JAAZSR010000313">
    <property type="protein sequence ID" value="NKX51804.1"/>
    <property type="molecule type" value="Genomic_DNA"/>
</dbReference>
<evidence type="ECO:0000259" key="4">
    <source>
        <dbReference type="Pfam" id="PF13439"/>
    </source>
</evidence>
<keyword evidence="1" id="KW-0328">Glycosyltransferase</keyword>
<dbReference type="InterPro" id="IPR028098">
    <property type="entry name" value="Glyco_trans_4-like_N"/>
</dbReference>
<evidence type="ECO:0000256" key="1">
    <source>
        <dbReference type="ARBA" id="ARBA00022676"/>
    </source>
</evidence>
<evidence type="ECO:0000256" key="2">
    <source>
        <dbReference type="ARBA" id="ARBA00022679"/>
    </source>
</evidence>
<protein>
    <submittedName>
        <fullName evidence="5">Glycosyltransferase family 4 protein</fullName>
    </submittedName>
</protein>
<dbReference type="Gene3D" id="3.40.50.2000">
    <property type="entry name" value="Glycogen Phosphorylase B"/>
    <property type="match status" value="2"/>
</dbReference>
<evidence type="ECO:0000313" key="6">
    <source>
        <dbReference type="Proteomes" id="UP000523795"/>
    </source>
</evidence>
<name>A0ABX1JR90_9MICC</name>
<comment type="caution">
    <text evidence="5">The sequence shown here is derived from an EMBL/GenBank/DDBJ whole genome shotgun (WGS) entry which is preliminary data.</text>
</comment>
<evidence type="ECO:0000259" key="3">
    <source>
        <dbReference type="Pfam" id="PF00534"/>
    </source>
</evidence>
<organism evidence="5 6">
    <name type="scientific">Arthrobacter deserti</name>
    <dbReference type="NCBI Taxonomy" id="1742687"/>
    <lineage>
        <taxon>Bacteria</taxon>
        <taxon>Bacillati</taxon>
        <taxon>Actinomycetota</taxon>
        <taxon>Actinomycetes</taxon>
        <taxon>Micrococcales</taxon>
        <taxon>Micrococcaceae</taxon>
        <taxon>Arthrobacter</taxon>
    </lineage>
</organism>
<keyword evidence="2" id="KW-0808">Transferase</keyword>
<dbReference type="Proteomes" id="UP000523795">
    <property type="component" value="Unassembled WGS sequence"/>
</dbReference>
<dbReference type="SUPFAM" id="SSF53756">
    <property type="entry name" value="UDP-Glycosyltransferase/glycogen phosphorylase"/>
    <property type="match status" value="1"/>
</dbReference>
<keyword evidence="6" id="KW-1185">Reference proteome</keyword>
<sequence length="343" mass="36377">MRIGLVAPPWIPVPPPAYGGTELVVDLLARGLAGAGHEVLLAAPADSTCPVPRVAGLGPVAPGSLDTTNVELAHVIRAYEAMAGMDLVHDHTLAGPLYRHRPPLVPVVATSHNPFTPLQTEIFRAMSRDVAVVAISRHQAGTAGGISIARVIHHGMDLAAVPVGGGRGGYACFVGRANRDKGMAEAIAIARDAGMPLEVAAKMREPGEIRYFDSTIRPLLGADVEFLGEISPQEKYALLGGAVAMLNPIQWDEPFGLVMIEALATGTPVVGTPRGAAPEIIVDGRTGFLAEDWRQLPGLLQRAAELDRGACREHAERHFSSRRMVEDHLVLYADVLAGRFGRP</sequence>
<evidence type="ECO:0000313" key="5">
    <source>
        <dbReference type="EMBL" id="NKX51804.1"/>
    </source>
</evidence>
<feature type="domain" description="Glycosyltransferase subfamily 4-like N-terminal" evidence="4">
    <location>
        <begin position="18"/>
        <end position="159"/>
    </location>
</feature>
<dbReference type="InterPro" id="IPR001296">
    <property type="entry name" value="Glyco_trans_1"/>
</dbReference>
<dbReference type="PANTHER" id="PTHR12526:SF595">
    <property type="entry name" value="BLL5217 PROTEIN"/>
    <property type="match status" value="1"/>
</dbReference>
<accession>A0ABX1JR90</accession>
<reference evidence="5 6" key="1">
    <citation type="submission" date="2020-04" db="EMBL/GenBank/DDBJ databases">
        <authorList>
            <person name="Liu S."/>
        </authorList>
    </citation>
    <scope>NUCLEOTIDE SEQUENCE [LARGE SCALE GENOMIC DNA]</scope>
    <source>
        <strain evidence="5 6">CGMCC 1.15091</strain>
    </source>
</reference>
<dbReference type="PANTHER" id="PTHR12526">
    <property type="entry name" value="GLYCOSYLTRANSFERASE"/>
    <property type="match status" value="1"/>
</dbReference>
<gene>
    <name evidence="5" type="ORF">HER39_14765</name>
</gene>
<proteinExistence type="predicted"/>
<dbReference type="Pfam" id="PF13439">
    <property type="entry name" value="Glyco_transf_4"/>
    <property type="match status" value="1"/>
</dbReference>